<dbReference type="PANTHER" id="PTHR12455">
    <property type="entry name" value="NUCLEOLAR COMPLEX PROTEIN 4"/>
    <property type="match status" value="1"/>
</dbReference>
<feature type="domain" description="CCAAT-binding factor" evidence="2">
    <location>
        <begin position="142"/>
        <end position="292"/>
    </location>
</feature>
<dbReference type="GO" id="GO:0042254">
    <property type="term" value="P:ribosome biogenesis"/>
    <property type="evidence" value="ECO:0007669"/>
    <property type="project" value="InterPro"/>
</dbReference>
<protein>
    <recommendedName>
        <fullName evidence="2">CCAAT-binding factor domain-containing protein</fullName>
    </recommendedName>
</protein>
<dbReference type="GO" id="GO:0030692">
    <property type="term" value="C:Noc4p-Nop14p complex"/>
    <property type="evidence" value="ECO:0007669"/>
    <property type="project" value="TreeGrafter"/>
</dbReference>
<reference evidence="3" key="1">
    <citation type="submission" date="2019-07" db="EMBL/GenBank/DDBJ databases">
        <title>Annotation for the trematode Paragonimus miyazaki's.</title>
        <authorList>
            <person name="Choi Y.-J."/>
        </authorList>
    </citation>
    <scope>NUCLEOTIDE SEQUENCE</scope>
    <source>
        <strain evidence="3">Japan</strain>
    </source>
</reference>
<organism evidence="3 4">
    <name type="scientific">Paragonimus skrjabini miyazakii</name>
    <dbReference type="NCBI Taxonomy" id="59628"/>
    <lineage>
        <taxon>Eukaryota</taxon>
        <taxon>Metazoa</taxon>
        <taxon>Spiralia</taxon>
        <taxon>Lophotrochozoa</taxon>
        <taxon>Platyhelminthes</taxon>
        <taxon>Trematoda</taxon>
        <taxon>Digenea</taxon>
        <taxon>Plagiorchiida</taxon>
        <taxon>Troglotremata</taxon>
        <taxon>Troglotrematidae</taxon>
        <taxon>Paragonimus</taxon>
    </lineage>
</organism>
<evidence type="ECO:0000259" key="2">
    <source>
        <dbReference type="Pfam" id="PF03914"/>
    </source>
</evidence>
<dbReference type="InterPro" id="IPR005612">
    <property type="entry name" value="CCAAT-binding_factor"/>
</dbReference>
<keyword evidence="4" id="KW-1185">Reference proteome</keyword>
<comment type="caution">
    <text evidence="3">The sequence shown here is derived from an EMBL/GenBank/DDBJ whole genome shotgun (WGS) entry which is preliminary data.</text>
</comment>
<dbReference type="GO" id="GO:0032040">
    <property type="term" value="C:small-subunit processome"/>
    <property type="evidence" value="ECO:0007669"/>
    <property type="project" value="TreeGrafter"/>
</dbReference>
<dbReference type="PANTHER" id="PTHR12455:SF0">
    <property type="entry name" value="NUCLEOLAR COMPLEX PROTEIN 4 HOMOLOG"/>
    <property type="match status" value="1"/>
</dbReference>
<dbReference type="OrthoDB" id="271604at2759"/>
<evidence type="ECO:0000256" key="1">
    <source>
        <dbReference type="ARBA" id="ARBA00007797"/>
    </source>
</evidence>
<gene>
    <name evidence="3" type="ORF">EG68_09031</name>
</gene>
<dbReference type="Pfam" id="PF03914">
    <property type="entry name" value="CBF"/>
    <property type="match status" value="1"/>
</dbReference>
<dbReference type="AlphaFoldDB" id="A0A8S9YS23"/>
<dbReference type="EMBL" id="JTDE01003611">
    <property type="protein sequence ID" value="KAF7255853.1"/>
    <property type="molecule type" value="Genomic_DNA"/>
</dbReference>
<proteinExistence type="inferred from homology"/>
<name>A0A8S9YS23_9TREM</name>
<sequence>MNRSTAHVFRFICFDLPIVFYENALSVMDLLLCPTRKPCEILGQPIKPKTELARHVRLSYLRHLFTQVWIQFLDNQISDELILKAIRMLGDDRLSRLSETRLLADYVIPIFDVPPHADLPLSAEASVPPTWSRAVSRTMLGLVHKGGLHYPRLYPRLYELLDDSLLECPEVDRFLDDLDIYLSSLHLAASVVAAFAKRLAQLALLSPMRLTPALLLLIRNALRRHLKCSVLVNRQNRPNLTVNSSKQPNPLSSADPYQWDPRNLEACGALESSLWEVSSLIHHYSPAVSSLAHEICNPNPANAATWEGLSPSDLIRQQDSELNRCVNSIHQSLLSLTKSNVPIPELPVLEGWSS</sequence>
<evidence type="ECO:0000313" key="4">
    <source>
        <dbReference type="Proteomes" id="UP000822476"/>
    </source>
</evidence>
<accession>A0A8S9YS23</accession>
<dbReference type="InterPro" id="IPR027193">
    <property type="entry name" value="Noc4"/>
</dbReference>
<dbReference type="Proteomes" id="UP000822476">
    <property type="component" value="Unassembled WGS sequence"/>
</dbReference>
<evidence type="ECO:0000313" key="3">
    <source>
        <dbReference type="EMBL" id="KAF7255853.1"/>
    </source>
</evidence>
<comment type="similarity">
    <text evidence="1">Belongs to the CBF/MAK21 family.</text>
</comment>